<reference evidence="2 3" key="1">
    <citation type="submission" date="2009-01" db="EMBL/GenBank/DDBJ databases">
        <authorList>
            <person name="Qin X."/>
            <person name="Bachman B."/>
            <person name="Battles P."/>
            <person name="Bell A."/>
            <person name="Bess C."/>
            <person name="Bickham C."/>
            <person name="Chaboub L."/>
            <person name="Chen D."/>
            <person name="Coyle M."/>
            <person name="Deiros D.R."/>
            <person name="Dinh H."/>
            <person name="Forbes L."/>
            <person name="Fowler G."/>
            <person name="Francisco L."/>
            <person name="Fu Q."/>
            <person name="Gubbala S."/>
            <person name="Hale W."/>
            <person name="Han Y."/>
            <person name="Hemphill L."/>
            <person name="Highlander S.K."/>
            <person name="Hirani K."/>
            <person name="Hogues M."/>
            <person name="Jackson L."/>
            <person name="Jakkamsetti A."/>
            <person name="Javaid M."/>
            <person name="Jiang H."/>
            <person name="Korchina V."/>
            <person name="Kovar C."/>
            <person name="Lara F."/>
            <person name="Lee S."/>
            <person name="Mata R."/>
            <person name="Mathew T."/>
            <person name="Moen C."/>
            <person name="Morales K."/>
            <person name="Munidasa M."/>
            <person name="Nazareth L."/>
            <person name="Ngo R."/>
            <person name="Nguyen L."/>
            <person name="Okwuonu G."/>
            <person name="Ongeri F."/>
            <person name="Patil S."/>
            <person name="Petrosino J."/>
            <person name="Pham C."/>
            <person name="Pham P."/>
            <person name="Pu L.-L."/>
            <person name="Puazo M."/>
            <person name="Raj R."/>
            <person name="Reid J."/>
            <person name="Rouhana J."/>
            <person name="Saada N."/>
            <person name="Shang Y."/>
            <person name="Simmons D."/>
            <person name="Thornton R."/>
            <person name="Warren J."/>
            <person name="Weissenberger G."/>
            <person name="Zhang J."/>
            <person name="Zhang L."/>
            <person name="Zhou C."/>
            <person name="Zhu D."/>
            <person name="Muzny D."/>
            <person name="Worley K."/>
            <person name="Gibbs R."/>
        </authorList>
    </citation>
    <scope>NUCLEOTIDE SEQUENCE [LARGE SCALE GENOMIC DNA]</scope>
    <source>
        <strain evidence="2 3">DSM 15434</strain>
    </source>
</reference>
<feature type="transmembrane region" description="Helical" evidence="1">
    <location>
        <begin position="69"/>
        <end position="88"/>
    </location>
</feature>
<dbReference type="HOGENOM" id="CLU_1105309_0_0_11"/>
<proteinExistence type="predicted"/>
<feature type="transmembrane region" description="Helical" evidence="1">
    <location>
        <begin position="142"/>
        <end position="163"/>
    </location>
</feature>
<gene>
    <name evidence="2" type="ORF">HMPREF0058_1733</name>
</gene>
<keyword evidence="1" id="KW-0812">Transmembrane</keyword>
<feature type="transmembrane region" description="Helical" evidence="1">
    <location>
        <begin position="100"/>
        <end position="122"/>
    </location>
</feature>
<feature type="transmembrane region" description="Helical" evidence="1">
    <location>
        <begin position="226"/>
        <end position="245"/>
    </location>
</feature>
<feature type="transmembrane region" description="Helical" evidence="1">
    <location>
        <begin position="37"/>
        <end position="57"/>
    </location>
</feature>
<keyword evidence="1" id="KW-0472">Membrane</keyword>
<dbReference type="AlphaFoldDB" id="C0W789"/>
<dbReference type="Proteomes" id="UP000004778">
    <property type="component" value="Unassembled WGS sequence"/>
</dbReference>
<comment type="caution">
    <text evidence="2">The sequence shown here is derived from an EMBL/GenBank/DDBJ whole genome shotgun (WGS) entry which is preliminary data.</text>
</comment>
<keyword evidence="3" id="KW-1185">Reference proteome</keyword>
<dbReference type="EMBL" id="ACFH01000117">
    <property type="protein sequence ID" value="EEH65399.1"/>
    <property type="molecule type" value="Genomic_DNA"/>
</dbReference>
<evidence type="ECO:0000256" key="1">
    <source>
        <dbReference type="SAM" id="Phobius"/>
    </source>
</evidence>
<protein>
    <submittedName>
        <fullName evidence="2">Uncharacterized protein</fullName>
    </submittedName>
</protein>
<feature type="transmembrane region" description="Helical" evidence="1">
    <location>
        <begin position="175"/>
        <end position="195"/>
    </location>
</feature>
<sequence length="251" mass="25605">MTTSSLARPAFSQQEPAWPRLPAAPGQVTRSLCYRGLAALGAVELALILLSLVIAAASHSSVAQALVNLSPALVITGCVATGRAAGLLRAALAAGLTQRTALAAGLAVTASYALAQAPWAVLTTVLARAVPSEAEPGLLTPWAVPGWVLACLGAQLFVLIFVLLQDSGLRASWSWALTGLIVIGIGGSILAGAVAEADGHLGWAAGAIHAFRPSADLVLIPWSASLASWGWPLLLGPALAARTVLRWKPRG</sequence>
<evidence type="ECO:0000313" key="3">
    <source>
        <dbReference type="Proteomes" id="UP000004778"/>
    </source>
</evidence>
<name>C0W789_9ACTO</name>
<dbReference type="RefSeq" id="WP_006548694.1">
    <property type="nucleotide sequence ID" value="NZ_DS999574.1"/>
</dbReference>
<accession>C0W789</accession>
<dbReference type="STRING" id="103621.GCA_001067145_00893"/>
<keyword evidence="1" id="KW-1133">Transmembrane helix</keyword>
<organism evidence="2 3">
    <name type="scientific">Actinomyces urogenitalis DSM 15434</name>
    <dbReference type="NCBI Taxonomy" id="525246"/>
    <lineage>
        <taxon>Bacteria</taxon>
        <taxon>Bacillati</taxon>
        <taxon>Actinomycetota</taxon>
        <taxon>Actinomycetes</taxon>
        <taxon>Actinomycetales</taxon>
        <taxon>Actinomycetaceae</taxon>
        <taxon>Actinomyces</taxon>
    </lineage>
</organism>
<evidence type="ECO:0000313" key="2">
    <source>
        <dbReference type="EMBL" id="EEH65399.1"/>
    </source>
</evidence>